<comment type="caution">
    <text evidence="4">The sequence shown here is derived from an EMBL/GenBank/DDBJ whole genome shotgun (WGS) entry which is preliminary data.</text>
</comment>
<keyword evidence="5" id="KW-1185">Reference proteome</keyword>
<feature type="region of interest" description="Disordered" evidence="1">
    <location>
        <begin position="130"/>
        <end position="149"/>
    </location>
</feature>
<feature type="domain" description="Acyl-CoA thioesterase-like N-terminal HotDog" evidence="2">
    <location>
        <begin position="39"/>
        <end position="122"/>
    </location>
</feature>
<evidence type="ECO:0000259" key="3">
    <source>
        <dbReference type="Pfam" id="PF20789"/>
    </source>
</evidence>
<name>A0A6B3SQ35_9BURK</name>
<dbReference type="InterPro" id="IPR049449">
    <property type="entry name" value="TesB_ACOT8-like_N"/>
</dbReference>
<accession>A0A6B3SQ35</accession>
<dbReference type="InterPro" id="IPR029069">
    <property type="entry name" value="HotDog_dom_sf"/>
</dbReference>
<dbReference type="Proteomes" id="UP000482155">
    <property type="component" value="Unassembled WGS sequence"/>
</dbReference>
<reference evidence="4 5" key="1">
    <citation type="submission" date="2020-02" db="EMBL/GenBank/DDBJ databases">
        <authorList>
            <person name="Kim M.K."/>
        </authorList>
    </citation>
    <scope>NUCLEOTIDE SEQUENCE [LARGE SCALE GENOMIC DNA]</scope>
    <source>
        <strain evidence="4 5">17J57-3</strain>
    </source>
</reference>
<dbReference type="Pfam" id="PF20789">
    <property type="entry name" value="4HBT_3C"/>
    <property type="match status" value="1"/>
</dbReference>
<protein>
    <submittedName>
        <fullName evidence="4">Thioesterase family protein</fullName>
    </submittedName>
</protein>
<dbReference type="InterPro" id="IPR042171">
    <property type="entry name" value="Acyl-CoA_hotdog"/>
</dbReference>
<dbReference type="Pfam" id="PF13622">
    <property type="entry name" value="4HBT_3"/>
    <property type="match status" value="1"/>
</dbReference>
<dbReference type="SUPFAM" id="SSF54637">
    <property type="entry name" value="Thioesterase/thiol ester dehydrase-isomerase"/>
    <property type="match status" value="2"/>
</dbReference>
<evidence type="ECO:0000256" key="1">
    <source>
        <dbReference type="SAM" id="MobiDB-lite"/>
    </source>
</evidence>
<dbReference type="Gene3D" id="2.40.160.210">
    <property type="entry name" value="Acyl-CoA thioesterase, double hotdog domain"/>
    <property type="match status" value="1"/>
</dbReference>
<evidence type="ECO:0000313" key="5">
    <source>
        <dbReference type="Proteomes" id="UP000482155"/>
    </source>
</evidence>
<sequence length="278" mass="30732">MNDHDFDRAIQLQADDSLDLSAPSGGLATMRYLAHTSEPYWNAISPFGGTTVALVLNAILQHPQRLGDPLAMTVNFAGPIQKGPMLVEVSPIRTGRSTQHWAMSIRQQGDDSPLLTGTAVFAVRRDTWSDSESRMPAAPPPETLERQTPPANVPFLERYAMRYVDSHPLQGGDSSLTQCWISDLPPRPVDFPSLAAYCDSFAPRLFVRKGAPRPISTVSLSINFHIDGEALANEQCLAAFGRSRANGFYRGYYDQEAVLWSPRGSLLATTHQMVWFRD</sequence>
<proteinExistence type="predicted"/>
<gene>
    <name evidence="4" type="ORF">G3574_05485</name>
</gene>
<dbReference type="EMBL" id="JAAIVB010000012">
    <property type="protein sequence ID" value="NEX60522.1"/>
    <property type="molecule type" value="Genomic_DNA"/>
</dbReference>
<dbReference type="AlphaFoldDB" id="A0A6B3SQ35"/>
<organism evidence="4 5">
    <name type="scientific">Noviherbaspirillum galbum</name>
    <dbReference type="NCBI Taxonomy" id="2709383"/>
    <lineage>
        <taxon>Bacteria</taxon>
        <taxon>Pseudomonadati</taxon>
        <taxon>Pseudomonadota</taxon>
        <taxon>Betaproteobacteria</taxon>
        <taxon>Burkholderiales</taxon>
        <taxon>Oxalobacteraceae</taxon>
        <taxon>Noviherbaspirillum</taxon>
    </lineage>
</organism>
<evidence type="ECO:0000259" key="2">
    <source>
        <dbReference type="Pfam" id="PF13622"/>
    </source>
</evidence>
<dbReference type="RefSeq" id="WP_163960992.1">
    <property type="nucleotide sequence ID" value="NZ_JAAIVB010000012.1"/>
</dbReference>
<feature type="domain" description="Acyl-CoA thioesterase-like C-terminal" evidence="3">
    <location>
        <begin position="142"/>
        <end position="275"/>
    </location>
</feature>
<dbReference type="InterPro" id="IPR049450">
    <property type="entry name" value="ACOT8-like_C"/>
</dbReference>
<evidence type="ECO:0000313" key="4">
    <source>
        <dbReference type="EMBL" id="NEX60522.1"/>
    </source>
</evidence>